<dbReference type="STRING" id="38654.A0A3Q0HGF4"/>
<dbReference type="PANTHER" id="PTHR14549">
    <property type="entry name" value="TRANSMEMBRANE PROTEIN 223"/>
    <property type="match status" value="1"/>
</dbReference>
<dbReference type="Proteomes" id="UP000189705">
    <property type="component" value="Unplaced"/>
</dbReference>
<dbReference type="CTD" id="79064"/>
<dbReference type="InParanoid" id="A0A3Q0HGF4"/>
<accession>A0A3Q0HGF4</accession>
<keyword evidence="2" id="KW-0812">Transmembrane</keyword>
<dbReference type="RefSeq" id="XP_025070722.1">
    <property type="nucleotide sequence ID" value="XM_025214937.1"/>
</dbReference>
<dbReference type="Pfam" id="PF06979">
    <property type="entry name" value="TMEM70"/>
    <property type="match status" value="1"/>
</dbReference>
<gene>
    <name evidence="2" type="primary">TMEM223</name>
</gene>
<keyword evidence="2" id="KW-0472">Membrane</keyword>
<name>A0A3Q0HGF4_ALLSI</name>
<dbReference type="InterPro" id="IPR026100">
    <property type="entry name" value="Tmem223"/>
</dbReference>
<reference evidence="2" key="1">
    <citation type="submission" date="2025-08" db="UniProtKB">
        <authorList>
            <consortium name="RefSeq"/>
        </authorList>
    </citation>
    <scope>IDENTIFICATION</scope>
</reference>
<feature type="non-terminal residue" evidence="2">
    <location>
        <position position="1"/>
    </location>
</feature>
<dbReference type="GO" id="GO:0005739">
    <property type="term" value="C:mitochondrion"/>
    <property type="evidence" value="ECO:0007669"/>
    <property type="project" value="TreeGrafter"/>
</dbReference>
<protein>
    <submittedName>
        <fullName evidence="2">Transmembrane protein 223</fullName>
    </submittedName>
</protein>
<proteinExistence type="predicted"/>
<organism evidence="1 2">
    <name type="scientific">Alligator sinensis</name>
    <name type="common">Chinese alligator</name>
    <dbReference type="NCBI Taxonomy" id="38654"/>
    <lineage>
        <taxon>Eukaryota</taxon>
        <taxon>Metazoa</taxon>
        <taxon>Chordata</taxon>
        <taxon>Craniata</taxon>
        <taxon>Vertebrata</taxon>
        <taxon>Euteleostomi</taxon>
        <taxon>Archelosauria</taxon>
        <taxon>Archosauria</taxon>
        <taxon>Crocodylia</taxon>
        <taxon>Alligatoridae</taxon>
        <taxon>Alligatorinae</taxon>
        <taxon>Alligator</taxon>
    </lineage>
</organism>
<evidence type="ECO:0000313" key="1">
    <source>
        <dbReference type="Proteomes" id="UP000189705"/>
    </source>
</evidence>
<evidence type="ECO:0000313" key="2">
    <source>
        <dbReference type="RefSeq" id="XP_025070722.1"/>
    </source>
</evidence>
<sequence>HRGGQAVTLRTHSPFGLRDSLTVPLRDVSCRAHRSQVPAALPVKVRGVTFYFLLDRAGQFLNPQLFDVTVGAYRKL</sequence>
<dbReference type="GO" id="GO:0007399">
    <property type="term" value="P:nervous system development"/>
    <property type="evidence" value="ECO:0007669"/>
    <property type="project" value="TreeGrafter"/>
</dbReference>
<dbReference type="PANTHER" id="PTHR14549:SF2">
    <property type="entry name" value="TRANSMEMBRANE PROTEIN 223"/>
    <property type="match status" value="1"/>
</dbReference>
<dbReference type="AlphaFoldDB" id="A0A3Q0HGF4"/>
<keyword evidence="1" id="KW-1185">Reference proteome</keyword>
<dbReference type="KEGG" id="asn:112551812"/>
<dbReference type="InterPro" id="IPR045325">
    <property type="entry name" value="TMEM70/TMEM186/TMEM223"/>
</dbReference>
<dbReference type="GeneID" id="112551812"/>